<dbReference type="SUPFAM" id="SSF52540">
    <property type="entry name" value="P-loop containing nucleoside triphosphate hydrolases"/>
    <property type="match status" value="1"/>
</dbReference>
<dbReference type="RefSeq" id="WP_085586308.1">
    <property type="nucleotide sequence ID" value="NZ_JFKA01000018.1"/>
</dbReference>
<gene>
    <name evidence="3" type="ORF">TMES_21050</name>
</gene>
<dbReference type="Pfam" id="PF03135">
    <property type="entry name" value="CagE_TrbE_VirB"/>
    <property type="match status" value="1"/>
</dbReference>
<evidence type="ECO:0000313" key="3">
    <source>
        <dbReference type="EMBL" id="OSQ35505.1"/>
    </source>
</evidence>
<feature type="domain" description="CagE TrbE VirB component of type IV transporter system central" evidence="2">
    <location>
        <begin position="180"/>
        <end position="369"/>
    </location>
</feature>
<accession>A0A1Y2KXL5</accession>
<dbReference type="PANTHER" id="PTHR30121">
    <property type="entry name" value="UNCHARACTERIZED PROTEIN YJGR-RELATED"/>
    <property type="match status" value="1"/>
</dbReference>
<comment type="caution">
    <text evidence="3">The sequence shown here is derived from an EMBL/GenBank/DDBJ whole genome shotgun (WGS) entry which is preliminary data.</text>
</comment>
<protein>
    <recommendedName>
        <fullName evidence="2">CagE TrbE VirB component of type IV transporter system central domain-containing protein</fullName>
    </recommendedName>
</protein>
<evidence type="ECO:0000313" key="4">
    <source>
        <dbReference type="Proteomes" id="UP000193391"/>
    </source>
</evidence>
<dbReference type="PANTHER" id="PTHR30121:SF6">
    <property type="entry name" value="SLR6007 PROTEIN"/>
    <property type="match status" value="1"/>
</dbReference>
<keyword evidence="4" id="KW-1185">Reference proteome</keyword>
<evidence type="ECO:0000259" key="2">
    <source>
        <dbReference type="Pfam" id="PF03135"/>
    </source>
</evidence>
<sequence>MIWPSVLATSLVATMAGGLVVPASRRILLGDIKQDWLQDQLELDCIESDATTIRGKDNSLSRVFRFLGTSYDAKIEAEQDNLLQARSILVHKLGQLGLSLRWFGIKRKRAINARATWPNAPLQEVGDAEAKQFRSSYFIDWYLVITGSAMPALHEATDIIDADGAKYGVDLLAKAPDGQTCDLTGFLNGLVCGEYRHDLGPIPQDISGGLPASDLSFHKDNGVIRSFTPTEKLQKVITVAKWPGTVTGQIINDIMTLDGEIEICQICDPFDQHKAVLYLSRRLSGEQNALFGNAEAAAETDALISMVNQGDVTLFATQFQIIARADTSVKLDALIRKITRRLSNRQILYHVQVRGAPVCWFNRIPARSRAKLIPGGRFMSSLELRSENIAALWAMQHSATGLTESPLGPAPLRWFTTTSGQAYAANFHVTNKPKTLANFLVFAPAGSGKSTLLMHLLSGASKFDRIRSFIFDSKEGSRFMVEALGGLYQPYEKLALNPLDVGEDNPANRERINFILKAMAGIELAPDDRDALSHAIDLAFQIDPPNRTLNALFPYAFAKRSELRRAFSQWVIDDKGNAGLRSHIMNAPHDSLGGMLNQSHMVGINMNEALKDPSLGAPIVGHIAETIAKSVAPNLRGFIILIEEAANLLRNPGFCDLAAEMYREYRKLNGIVGMIFQDPAALVKSGKAEAFIENTAVFIFFPNSKIDDESLEPFNLNDEQKAFVKGRTRSEEFNDRRVLIIKRDEVSGYEESAILNVDLSPLGDPLRFYRSGPDENKLMETLQSKWGDAWRNHL</sequence>
<dbReference type="Proteomes" id="UP000193391">
    <property type="component" value="Unassembled WGS sequence"/>
</dbReference>
<proteinExistence type="inferred from homology"/>
<dbReference type="InterPro" id="IPR018145">
    <property type="entry name" value="CagE_TrbE_VirB_cntrl_dom"/>
</dbReference>
<dbReference type="AlphaFoldDB" id="A0A1Y2KXL5"/>
<dbReference type="GO" id="GO:0005524">
    <property type="term" value="F:ATP binding"/>
    <property type="evidence" value="ECO:0007669"/>
    <property type="project" value="InterPro"/>
</dbReference>
<dbReference type="Gene3D" id="3.40.50.300">
    <property type="entry name" value="P-loop containing nucleotide triphosphate hydrolases"/>
    <property type="match status" value="2"/>
</dbReference>
<organism evidence="3 4">
    <name type="scientific">Thalassospira mesophila</name>
    <dbReference type="NCBI Taxonomy" id="1293891"/>
    <lineage>
        <taxon>Bacteria</taxon>
        <taxon>Pseudomonadati</taxon>
        <taxon>Pseudomonadota</taxon>
        <taxon>Alphaproteobacteria</taxon>
        <taxon>Rhodospirillales</taxon>
        <taxon>Thalassospiraceae</taxon>
        <taxon>Thalassospira</taxon>
    </lineage>
</organism>
<dbReference type="InterPro" id="IPR051162">
    <property type="entry name" value="T4SS_component"/>
</dbReference>
<dbReference type="InterPro" id="IPR027417">
    <property type="entry name" value="P-loop_NTPase"/>
</dbReference>
<dbReference type="OrthoDB" id="9816422at2"/>
<dbReference type="STRING" id="1293891.TMES_21050"/>
<dbReference type="EMBL" id="JFKA01000018">
    <property type="protein sequence ID" value="OSQ35505.1"/>
    <property type="molecule type" value="Genomic_DNA"/>
</dbReference>
<name>A0A1Y2KXL5_9PROT</name>
<reference evidence="3 4" key="1">
    <citation type="submission" date="2014-03" db="EMBL/GenBank/DDBJ databases">
        <title>The draft genome sequence of Thalassospira mesophila JCM 18969.</title>
        <authorList>
            <person name="Lai Q."/>
            <person name="Shao Z."/>
        </authorList>
    </citation>
    <scope>NUCLEOTIDE SEQUENCE [LARGE SCALE GENOMIC DNA]</scope>
    <source>
        <strain evidence="3 4">JCM 18969</strain>
    </source>
</reference>
<comment type="similarity">
    <text evidence="1">Belongs to the TrbE/VirB4 family.</text>
</comment>
<evidence type="ECO:0000256" key="1">
    <source>
        <dbReference type="ARBA" id="ARBA00006512"/>
    </source>
</evidence>